<dbReference type="InterPro" id="IPR038545">
    <property type="entry name" value="Znf_DBF_sf"/>
</dbReference>
<reference evidence="7 8" key="1">
    <citation type="submission" date="2022-05" db="EMBL/GenBank/DDBJ databases">
        <authorList>
            <consortium name="Genoscope - CEA"/>
            <person name="William W."/>
        </authorList>
    </citation>
    <scope>NUCLEOTIDE SEQUENCE [LARGE SCALE GENOMIC DNA]</scope>
</reference>
<name>A0AAU9WQV1_9CNID</name>
<dbReference type="InterPro" id="IPR051590">
    <property type="entry name" value="Replication_Regulatory_Kinase"/>
</dbReference>
<dbReference type="SMART" id="SM00586">
    <property type="entry name" value="ZnF_DBF"/>
    <property type="match status" value="1"/>
</dbReference>
<dbReference type="GO" id="GO:0003676">
    <property type="term" value="F:nucleic acid binding"/>
    <property type="evidence" value="ECO:0007669"/>
    <property type="project" value="InterPro"/>
</dbReference>
<keyword evidence="8" id="KW-1185">Reference proteome</keyword>
<proteinExistence type="predicted"/>
<organism evidence="7 8">
    <name type="scientific">Pocillopora meandrina</name>
    <dbReference type="NCBI Taxonomy" id="46732"/>
    <lineage>
        <taxon>Eukaryota</taxon>
        <taxon>Metazoa</taxon>
        <taxon>Cnidaria</taxon>
        <taxon>Anthozoa</taxon>
        <taxon>Hexacorallia</taxon>
        <taxon>Scleractinia</taxon>
        <taxon>Astrocoeniina</taxon>
        <taxon>Pocilloporidae</taxon>
        <taxon>Pocillopora</taxon>
    </lineage>
</organism>
<dbReference type="Proteomes" id="UP001159428">
    <property type="component" value="Unassembled WGS sequence"/>
</dbReference>
<gene>
    <name evidence="7" type="ORF">PMEA_00009702</name>
</gene>
<dbReference type="AlphaFoldDB" id="A0AAU9WQV1"/>
<comment type="caution">
    <text evidence="7">The sequence shown here is derived from an EMBL/GenBank/DDBJ whole genome shotgun (WGS) entry which is preliminary data.</text>
</comment>
<feature type="compositionally biased region" description="Basic residues" evidence="5">
    <location>
        <begin position="222"/>
        <end position="239"/>
    </location>
</feature>
<dbReference type="PROSITE" id="PS51265">
    <property type="entry name" value="ZF_DBF4"/>
    <property type="match status" value="1"/>
</dbReference>
<protein>
    <recommendedName>
        <fullName evidence="6">DBF4-type domain-containing protein</fullName>
    </recommendedName>
</protein>
<evidence type="ECO:0000259" key="6">
    <source>
        <dbReference type="PROSITE" id="PS51265"/>
    </source>
</evidence>
<dbReference type="PANTHER" id="PTHR15375:SF26">
    <property type="entry name" value="PROTEIN CHIFFON"/>
    <property type="match status" value="1"/>
</dbReference>
<feature type="region of interest" description="Disordered" evidence="5">
    <location>
        <begin position="300"/>
        <end position="380"/>
    </location>
</feature>
<dbReference type="InterPro" id="IPR036420">
    <property type="entry name" value="BRCT_dom_sf"/>
</dbReference>
<evidence type="ECO:0000256" key="5">
    <source>
        <dbReference type="SAM" id="MobiDB-lite"/>
    </source>
</evidence>
<dbReference type="Gene3D" id="6.10.250.3410">
    <property type="entry name" value="DBF zinc finger"/>
    <property type="match status" value="1"/>
</dbReference>
<dbReference type="PANTHER" id="PTHR15375">
    <property type="entry name" value="ACTIVATOR OF S-PHASE KINASE-RELATED"/>
    <property type="match status" value="1"/>
</dbReference>
<keyword evidence="1" id="KW-0479">Metal-binding</keyword>
<dbReference type="Pfam" id="PF00533">
    <property type="entry name" value="BRCT"/>
    <property type="match status" value="1"/>
</dbReference>
<dbReference type="GO" id="GO:0010571">
    <property type="term" value="P:positive regulation of nuclear cell cycle DNA replication"/>
    <property type="evidence" value="ECO:0007669"/>
    <property type="project" value="TreeGrafter"/>
</dbReference>
<evidence type="ECO:0000256" key="2">
    <source>
        <dbReference type="ARBA" id="ARBA00022771"/>
    </source>
</evidence>
<keyword evidence="2 4" id="KW-0863">Zinc-finger</keyword>
<feature type="domain" description="DBF4-type" evidence="6">
    <location>
        <begin position="246"/>
        <end position="295"/>
    </location>
</feature>
<dbReference type="GO" id="GO:0043539">
    <property type="term" value="F:protein serine/threonine kinase activator activity"/>
    <property type="evidence" value="ECO:0007669"/>
    <property type="project" value="TreeGrafter"/>
</dbReference>
<feature type="region of interest" description="Disordered" evidence="5">
    <location>
        <begin position="394"/>
        <end position="456"/>
    </location>
</feature>
<evidence type="ECO:0000256" key="4">
    <source>
        <dbReference type="PROSITE-ProRule" id="PRU00600"/>
    </source>
</evidence>
<evidence type="ECO:0000313" key="8">
    <source>
        <dbReference type="Proteomes" id="UP001159428"/>
    </source>
</evidence>
<feature type="compositionally biased region" description="Basic residues" evidence="5">
    <location>
        <begin position="433"/>
        <end position="445"/>
    </location>
</feature>
<dbReference type="EMBL" id="CALNXJ010000019">
    <property type="protein sequence ID" value="CAH3122595.1"/>
    <property type="molecule type" value="Genomic_DNA"/>
</dbReference>
<dbReference type="Pfam" id="PF07535">
    <property type="entry name" value="zf-DBF"/>
    <property type="match status" value="1"/>
</dbReference>
<dbReference type="GO" id="GO:0008270">
    <property type="term" value="F:zinc ion binding"/>
    <property type="evidence" value="ECO:0007669"/>
    <property type="project" value="UniProtKB-KW"/>
</dbReference>
<feature type="compositionally biased region" description="Basic and acidic residues" evidence="5">
    <location>
        <begin position="300"/>
        <end position="309"/>
    </location>
</feature>
<dbReference type="GO" id="GO:1901987">
    <property type="term" value="P:regulation of cell cycle phase transition"/>
    <property type="evidence" value="ECO:0007669"/>
    <property type="project" value="TreeGrafter"/>
</dbReference>
<dbReference type="SUPFAM" id="SSF52113">
    <property type="entry name" value="BRCT domain"/>
    <property type="match status" value="1"/>
</dbReference>
<dbReference type="GO" id="GO:0031431">
    <property type="term" value="C:Dbf4-dependent protein kinase complex"/>
    <property type="evidence" value="ECO:0007669"/>
    <property type="project" value="TreeGrafter"/>
</dbReference>
<feature type="compositionally biased region" description="Low complexity" evidence="5">
    <location>
        <begin position="339"/>
        <end position="349"/>
    </location>
</feature>
<dbReference type="InterPro" id="IPR001357">
    <property type="entry name" value="BRCT_dom"/>
</dbReference>
<evidence type="ECO:0000256" key="3">
    <source>
        <dbReference type="ARBA" id="ARBA00022833"/>
    </source>
</evidence>
<feature type="region of interest" description="Disordered" evidence="5">
    <location>
        <begin position="210"/>
        <end position="247"/>
    </location>
</feature>
<dbReference type="InterPro" id="IPR006572">
    <property type="entry name" value="Znf_DBF"/>
</dbReference>
<evidence type="ECO:0000313" key="7">
    <source>
        <dbReference type="EMBL" id="CAH3122595.1"/>
    </source>
</evidence>
<sequence length="456" mass="52043">MSSGSKGTRGARLKDKGTLLCFLFITLAPEVRSRRRLQYPVTSLQGKTFFIHVRSAVKAREVEKKIKELGGVVEKFLSKDLSCVVTDQPITSLRQTSQKKESTDFALSRLRGQTRAQAMLQKSVKQEKRAVKSTDVLTNAQTWGVQVKQVELVLKWIDEQKKRQANAESTCRMCSLRGAFLKVEDHSREYKPLVKELRVWPRLNLDAPPGFSPFDEPVSMRTRSRSSSKSPRRSNRRKITREPTGSEDKKGYCELCDANYVGIEKHVTSTQHKVTATRRNTYAELDRLIGRGKSLKEFEDEVRSKRMGDPSKTTCVTRSRTRSRSPVAVKSTTDKSQGTPTKLSSSPPSRRTPKRKSETQLSFRGTPSPPRKPAQTVTPLKRIRNFQNNLYSVVKSTKKRRRNDNDSDSSHISRSKRKKTDRYRIVEATPTKIRLRRSKRKRRSTAKGSLFVSRSP</sequence>
<evidence type="ECO:0000256" key="1">
    <source>
        <dbReference type="ARBA" id="ARBA00022723"/>
    </source>
</evidence>
<accession>A0AAU9WQV1</accession>
<keyword evidence="3" id="KW-0862">Zinc</keyword>